<keyword evidence="2" id="KW-1185">Reference proteome</keyword>
<evidence type="ECO:0000313" key="1">
    <source>
        <dbReference type="EMBL" id="KAI9198349.1"/>
    </source>
</evidence>
<dbReference type="AlphaFoldDB" id="A0AAD5P5B0"/>
<gene>
    <name evidence="1" type="ORF">LWI28_014388</name>
</gene>
<proteinExistence type="predicted"/>
<protein>
    <submittedName>
        <fullName evidence="1">Uncharacterized protein</fullName>
    </submittedName>
</protein>
<reference evidence="1 2" key="1">
    <citation type="journal article" date="2022" name="Plant J.">
        <title>Strategies of tolerance reflected in two North American maple genomes.</title>
        <authorList>
            <person name="McEvoy S.L."/>
            <person name="Sezen U.U."/>
            <person name="Trouern-Trend A."/>
            <person name="McMahon S.M."/>
            <person name="Schaberg P.G."/>
            <person name="Yang J."/>
            <person name="Wegrzyn J.L."/>
            <person name="Swenson N.G."/>
        </authorList>
    </citation>
    <scope>NUCLEOTIDE SEQUENCE [LARGE SCALE GENOMIC DNA]</scope>
    <source>
        <strain evidence="1">91603</strain>
    </source>
</reference>
<comment type="caution">
    <text evidence="1">The sequence shown here is derived from an EMBL/GenBank/DDBJ whole genome shotgun (WGS) entry which is preliminary data.</text>
</comment>
<sequence>MDPQQDSVPNETRSSWNPVLTEPRLALALQYRSRSPLRIGFVGLLVIAPPCSLPSGDGVVAEVATVKNRSPTCVFGGGIGGGSG</sequence>
<dbReference type="EMBL" id="JAJSOW010000002">
    <property type="protein sequence ID" value="KAI9198349.1"/>
    <property type="molecule type" value="Genomic_DNA"/>
</dbReference>
<organism evidence="1 2">
    <name type="scientific">Acer negundo</name>
    <name type="common">Box elder</name>
    <dbReference type="NCBI Taxonomy" id="4023"/>
    <lineage>
        <taxon>Eukaryota</taxon>
        <taxon>Viridiplantae</taxon>
        <taxon>Streptophyta</taxon>
        <taxon>Embryophyta</taxon>
        <taxon>Tracheophyta</taxon>
        <taxon>Spermatophyta</taxon>
        <taxon>Magnoliopsida</taxon>
        <taxon>eudicotyledons</taxon>
        <taxon>Gunneridae</taxon>
        <taxon>Pentapetalae</taxon>
        <taxon>rosids</taxon>
        <taxon>malvids</taxon>
        <taxon>Sapindales</taxon>
        <taxon>Sapindaceae</taxon>
        <taxon>Hippocastanoideae</taxon>
        <taxon>Acereae</taxon>
        <taxon>Acer</taxon>
    </lineage>
</organism>
<evidence type="ECO:0000313" key="2">
    <source>
        <dbReference type="Proteomes" id="UP001064489"/>
    </source>
</evidence>
<accession>A0AAD5P5B0</accession>
<dbReference type="Proteomes" id="UP001064489">
    <property type="component" value="Chromosome 13"/>
</dbReference>
<name>A0AAD5P5B0_ACENE</name>